<dbReference type="Proteomes" id="UP000215595">
    <property type="component" value="Unassembled WGS sequence"/>
</dbReference>
<name>A0A258FQ32_9CAUL</name>
<gene>
    <name evidence="1" type="ORF">B7Z01_07660</name>
</gene>
<organism evidence="1 2">
    <name type="scientific">Brevundimonas subvibrioides</name>
    <dbReference type="NCBI Taxonomy" id="74313"/>
    <lineage>
        <taxon>Bacteria</taxon>
        <taxon>Pseudomonadati</taxon>
        <taxon>Pseudomonadota</taxon>
        <taxon>Alphaproteobacteria</taxon>
        <taxon>Caulobacterales</taxon>
        <taxon>Caulobacteraceae</taxon>
        <taxon>Brevundimonas</taxon>
    </lineage>
</organism>
<protein>
    <recommendedName>
        <fullName evidence="3">Addiction module antidote protein</fullName>
    </recommendedName>
</protein>
<evidence type="ECO:0008006" key="3">
    <source>
        <dbReference type="Google" id="ProtNLM"/>
    </source>
</evidence>
<accession>A0A258FQ32</accession>
<sequence length="82" mass="8990">MATKTYPFDVVDFFKDDEDIAGYLEEMLAIDDPKVTARAVATIERAKNLPEDPSLDFAGRLNRAVHALGLRLAAVPVESRAA</sequence>
<evidence type="ECO:0000313" key="1">
    <source>
        <dbReference type="EMBL" id="OYX33852.1"/>
    </source>
</evidence>
<reference evidence="1 2" key="1">
    <citation type="submission" date="2017-03" db="EMBL/GenBank/DDBJ databases">
        <title>Lifting the veil on microbial sulfur biogeochemistry in mining wastewaters.</title>
        <authorList>
            <person name="Kantor R.S."/>
            <person name="Colenbrander Nelson T."/>
            <person name="Marshall S."/>
            <person name="Bennett D."/>
            <person name="Apte S."/>
            <person name="Camacho D."/>
            <person name="Thomas B.C."/>
            <person name="Warren L.A."/>
            <person name="Banfield J.F."/>
        </authorList>
    </citation>
    <scope>NUCLEOTIDE SEQUENCE [LARGE SCALE GENOMIC DNA]</scope>
    <source>
        <strain evidence="1">32-69-9</strain>
    </source>
</reference>
<evidence type="ECO:0000313" key="2">
    <source>
        <dbReference type="Proteomes" id="UP000215595"/>
    </source>
</evidence>
<comment type="caution">
    <text evidence="1">The sequence shown here is derived from an EMBL/GenBank/DDBJ whole genome shotgun (WGS) entry which is preliminary data.</text>
</comment>
<dbReference type="EMBL" id="NCEB01000013">
    <property type="protein sequence ID" value="OYX33852.1"/>
    <property type="molecule type" value="Genomic_DNA"/>
</dbReference>
<dbReference type="AlphaFoldDB" id="A0A258FQ32"/>
<proteinExistence type="predicted"/>